<comment type="subcellular location">
    <subcellularLocation>
        <location evidence="1">Endoplasmic reticulum</location>
    </subcellularLocation>
</comment>
<dbReference type="PANTHER" id="PTHR12867">
    <property type="entry name" value="GLYCOSYL TRANSFERASE-RELATED"/>
    <property type="match status" value="1"/>
</dbReference>
<feature type="domain" description="Glycosyl transferase family 28 C-terminal" evidence="6">
    <location>
        <begin position="1"/>
        <end position="148"/>
    </location>
</feature>
<evidence type="ECO:0000313" key="8">
    <source>
        <dbReference type="Proteomes" id="UP000182835"/>
    </source>
</evidence>
<comment type="caution">
    <text evidence="7">The sequence shown here is derived from an EMBL/GenBank/DDBJ whole genome shotgun (WGS) entry which is preliminary data.</text>
</comment>
<dbReference type="AlphaFoldDB" id="A0A1L8R441"/>
<accession>A0A1L8R441</accession>
<dbReference type="GO" id="GO:0006488">
    <property type="term" value="P:dolichol-linked oligosaccharide biosynthetic process"/>
    <property type="evidence" value="ECO:0007669"/>
    <property type="project" value="InterPro"/>
</dbReference>
<keyword evidence="4 7" id="KW-0808">Transferase</keyword>
<gene>
    <name evidence="7" type="ORF">RU96_GL000827</name>
</gene>
<reference evidence="7 8" key="1">
    <citation type="submission" date="2014-12" db="EMBL/GenBank/DDBJ databases">
        <title>Draft genome sequences of 29 type strains of Enterococci.</title>
        <authorList>
            <person name="Zhong Z."/>
            <person name="Sun Z."/>
            <person name="Liu W."/>
            <person name="Zhang W."/>
            <person name="Zhang H."/>
        </authorList>
    </citation>
    <scope>NUCLEOTIDE SEQUENCE [LARGE SCALE GENOMIC DNA]</scope>
    <source>
        <strain evidence="7 8">DSM 21207</strain>
    </source>
</reference>
<dbReference type="RefSeq" id="WP_071865348.1">
    <property type="nucleotide sequence ID" value="NZ_JBHLVQ010000008.1"/>
</dbReference>
<dbReference type="PANTHER" id="PTHR12867:SF6">
    <property type="entry name" value="N-ACETYLGLUCOSAMINYLDIPHOSPHODOLICHOL N-ACETYLGLUCOSAMINYLTRANSFERASE"/>
    <property type="match status" value="1"/>
</dbReference>
<dbReference type="GO" id="GO:0016758">
    <property type="term" value="F:hexosyltransferase activity"/>
    <property type="evidence" value="ECO:0007669"/>
    <property type="project" value="InterPro"/>
</dbReference>
<dbReference type="InterPro" id="IPR039042">
    <property type="entry name" value="Alg13-like"/>
</dbReference>
<evidence type="ECO:0000256" key="3">
    <source>
        <dbReference type="ARBA" id="ARBA00022676"/>
    </source>
</evidence>
<dbReference type="InterPro" id="IPR007235">
    <property type="entry name" value="Glyco_trans_28_C"/>
</dbReference>
<evidence type="ECO:0000256" key="4">
    <source>
        <dbReference type="ARBA" id="ARBA00022679"/>
    </source>
</evidence>
<evidence type="ECO:0000256" key="2">
    <source>
        <dbReference type="ARBA" id="ARBA00006962"/>
    </source>
</evidence>
<keyword evidence="5" id="KW-0256">Endoplasmic reticulum</keyword>
<dbReference type="STRING" id="317010.RU96_GL000827"/>
<dbReference type="InterPro" id="IPR048097">
    <property type="entry name" value="Cps14G-like"/>
</dbReference>
<keyword evidence="3" id="KW-0328">Glycosyltransferase</keyword>
<dbReference type="EMBL" id="JXKG01000017">
    <property type="protein sequence ID" value="OJG14497.1"/>
    <property type="molecule type" value="Genomic_DNA"/>
</dbReference>
<comment type="similarity">
    <text evidence="2">Belongs to the glycosyltransferase 28 family.</text>
</comment>
<dbReference type="Pfam" id="PF04101">
    <property type="entry name" value="Glyco_tran_28_C"/>
    <property type="match status" value="1"/>
</dbReference>
<dbReference type="NCBIfam" id="NF041548">
    <property type="entry name" value="PssE"/>
    <property type="match status" value="1"/>
</dbReference>
<dbReference type="SUPFAM" id="SSF53756">
    <property type="entry name" value="UDP-Glycosyltransferase/glycogen phosphorylase"/>
    <property type="match status" value="1"/>
</dbReference>
<evidence type="ECO:0000313" key="7">
    <source>
        <dbReference type="EMBL" id="OJG14497.1"/>
    </source>
</evidence>
<organism evidence="7 8">
    <name type="scientific">Enterococcus canintestini</name>
    <dbReference type="NCBI Taxonomy" id="317010"/>
    <lineage>
        <taxon>Bacteria</taxon>
        <taxon>Bacillati</taxon>
        <taxon>Bacillota</taxon>
        <taxon>Bacilli</taxon>
        <taxon>Lactobacillales</taxon>
        <taxon>Enterococcaceae</taxon>
        <taxon>Enterococcus</taxon>
    </lineage>
</organism>
<name>A0A1L8R441_9ENTE</name>
<evidence type="ECO:0000256" key="1">
    <source>
        <dbReference type="ARBA" id="ARBA00004240"/>
    </source>
</evidence>
<dbReference type="Gene3D" id="3.40.50.2000">
    <property type="entry name" value="Glycogen Phosphorylase B"/>
    <property type="match status" value="1"/>
</dbReference>
<evidence type="ECO:0000259" key="6">
    <source>
        <dbReference type="Pfam" id="PF04101"/>
    </source>
</evidence>
<dbReference type="Proteomes" id="UP000182835">
    <property type="component" value="Unassembled WGS sequence"/>
</dbReference>
<sequence>MIFVTVGTHEQPFDRLVKEVDCLVKKGEIQEDVVVQTGYSNYEPQYCKWEKFFSYEEMEHYMKVADKVICHGGPSTFMSAMNEGKIPIVVPRLEKYGEHVNNHQLDFVKEVKNAGYKVIVVEDVSKLNVIIKESKVFSTKIESNTEHFNKLLKKEIGELLGDFG</sequence>
<proteinExistence type="inferred from homology"/>
<dbReference type="OrthoDB" id="9814973at2"/>
<protein>
    <submittedName>
        <fullName evidence="7">Exopolysaccharide biosynthesis protein, glycosyltransferase</fullName>
    </submittedName>
</protein>
<evidence type="ECO:0000256" key="5">
    <source>
        <dbReference type="ARBA" id="ARBA00022824"/>
    </source>
</evidence>